<dbReference type="RefSeq" id="WP_095615108.1">
    <property type="nucleotide sequence ID" value="NZ_MVOH01000014.1"/>
</dbReference>
<feature type="transmembrane region" description="Helical" evidence="2">
    <location>
        <begin position="81"/>
        <end position="103"/>
    </location>
</feature>
<proteinExistence type="predicted"/>
<name>A0A2A2EDS9_9BIFI</name>
<evidence type="ECO:0000256" key="2">
    <source>
        <dbReference type="SAM" id="Phobius"/>
    </source>
</evidence>
<sequence>MKLLEQIGQIVLTLIAIAIVGGIIIFAVAGVGAITGIQFIGNILMPTDETGRYKCTGLNAWDEAVCDTSQNTFGLNGFNGMLAGIGLLVALFAVTYIICTIAGAIGSKTNSKHPILITIAMSPFIVGPAAWLMLTYRHNWLMIILSGIICLIGLACAHGVAADPGPTYEERQEMKRHNGMADSEIRRKVDEALSNMEQAKMQENAVPSASVETFTNLRRD</sequence>
<organism evidence="3 4">
    <name type="scientific">Bifidobacterium criceti</name>
    <dbReference type="NCBI Taxonomy" id="1960969"/>
    <lineage>
        <taxon>Bacteria</taxon>
        <taxon>Bacillati</taxon>
        <taxon>Actinomycetota</taxon>
        <taxon>Actinomycetes</taxon>
        <taxon>Bifidobacteriales</taxon>
        <taxon>Bifidobacteriaceae</taxon>
        <taxon>Bifidobacterium</taxon>
    </lineage>
</organism>
<keyword evidence="2" id="KW-1133">Transmembrane helix</keyword>
<evidence type="ECO:0000313" key="4">
    <source>
        <dbReference type="Proteomes" id="UP000218399"/>
    </source>
</evidence>
<feature type="region of interest" description="Disordered" evidence="1">
    <location>
        <begin position="199"/>
        <end position="220"/>
    </location>
</feature>
<keyword evidence="2" id="KW-0812">Transmembrane</keyword>
<feature type="compositionally biased region" description="Polar residues" evidence="1">
    <location>
        <begin position="205"/>
        <end position="220"/>
    </location>
</feature>
<feature type="transmembrane region" description="Helical" evidence="2">
    <location>
        <begin position="12"/>
        <end position="40"/>
    </location>
</feature>
<protein>
    <submittedName>
        <fullName evidence="3">Uncharacterized protein</fullName>
    </submittedName>
</protein>
<comment type="caution">
    <text evidence="3">The sequence shown here is derived from an EMBL/GenBank/DDBJ whole genome shotgun (WGS) entry which is preliminary data.</text>
</comment>
<accession>A0A2A2EDS9</accession>
<gene>
    <name evidence="3" type="ORF">B1526_1107</name>
</gene>
<dbReference type="Proteomes" id="UP000218399">
    <property type="component" value="Unassembled WGS sequence"/>
</dbReference>
<dbReference type="EMBL" id="MVOH01000014">
    <property type="protein sequence ID" value="PAU67384.1"/>
    <property type="molecule type" value="Genomic_DNA"/>
</dbReference>
<reference evidence="3 4" key="1">
    <citation type="journal article" date="2017" name="ISME J.">
        <title>Unveiling bifidobacterial biogeography across the mammalian branch of the tree of life.</title>
        <authorList>
            <person name="Milani C."/>
            <person name="Mangifesta M."/>
            <person name="Mancabelli L."/>
            <person name="Lugli G.A."/>
            <person name="James K."/>
            <person name="Duranti S."/>
            <person name="Turroni F."/>
            <person name="Ferrario C."/>
            <person name="Ossiprandi M.C."/>
            <person name="van Sinderen D."/>
            <person name="Ventura M."/>
        </authorList>
    </citation>
    <scope>NUCLEOTIDE SEQUENCE [LARGE SCALE GENOMIC DNA]</scope>
    <source>
        <strain evidence="4">Ham19E</strain>
    </source>
</reference>
<feature type="transmembrane region" description="Helical" evidence="2">
    <location>
        <begin position="140"/>
        <end position="161"/>
    </location>
</feature>
<evidence type="ECO:0000313" key="3">
    <source>
        <dbReference type="EMBL" id="PAU67384.1"/>
    </source>
</evidence>
<feature type="transmembrane region" description="Helical" evidence="2">
    <location>
        <begin position="115"/>
        <end position="134"/>
    </location>
</feature>
<keyword evidence="4" id="KW-1185">Reference proteome</keyword>
<evidence type="ECO:0000256" key="1">
    <source>
        <dbReference type="SAM" id="MobiDB-lite"/>
    </source>
</evidence>
<dbReference type="AlphaFoldDB" id="A0A2A2EDS9"/>
<keyword evidence="2" id="KW-0472">Membrane</keyword>